<dbReference type="Proteomes" id="UP000095023">
    <property type="component" value="Unassembled WGS sequence"/>
</dbReference>
<dbReference type="Gene3D" id="1.10.472.10">
    <property type="entry name" value="Cyclin-like"/>
    <property type="match status" value="2"/>
</dbReference>
<comment type="similarity">
    <text evidence="1">Belongs to the cyclin family.</text>
</comment>
<reference evidence="4" key="1">
    <citation type="submission" date="2016-02" db="EMBL/GenBank/DDBJ databases">
        <title>Comparative genomics of biotechnologically important yeasts.</title>
        <authorList>
            <consortium name="DOE Joint Genome Institute"/>
            <person name="Riley R."/>
            <person name="Haridas S."/>
            <person name="Wolfe K.H."/>
            <person name="Lopes M.R."/>
            <person name="Hittinger C.T."/>
            <person name="Goker M."/>
            <person name="Salamov A."/>
            <person name="Wisecaver J."/>
            <person name="Long T.M."/>
            <person name="Aerts A.L."/>
            <person name="Barry K."/>
            <person name="Choi C."/>
            <person name="Clum A."/>
            <person name="Coughlan A.Y."/>
            <person name="Deshpande S."/>
            <person name="Douglass A.P."/>
            <person name="Hanson S.J."/>
            <person name="Klenk H.-P."/>
            <person name="Labutti K."/>
            <person name="Lapidus A."/>
            <person name="Lindquist E."/>
            <person name="Lipzen A."/>
            <person name="Meier-Kolthoff J.P."/>
            <person name="Ohm R.A."/>
            <person name="Otillar R.P."/>
            <person name="Pangilinan J."/>
            <person name="Peng Y."/>
            <person name="Rokas A."/>
            <person name="Rosa C.A."/>
            <person name="Scheuner C."/>
            <person name="Sibirny A.A."/>
            <person name="Slot J.C."/>
            <person name="Stielow J.B."/>
            <person name="Sun H."/>
            <person name="Kurtzman C.P."/>
            <person name="Blackwell M."/>
            <person name="Jeffries T.W."/>
            <person name="Grigoriev I.V."/>
        </authorList>
    </citation>
    <scope>NUCLEOTIDE SEQUENCE [LARGE SCALE GENOMIC DNA]</scope>
    <source>
        <strain evidence="4">NRRL Y-17796</strain>
    </source>
</reference>
<dbReference type="AlphaFoldDB" id="A0A1E4TBZ8"/>
<feature type="domain" description="Cyclin-like" evidence="2">
    <location>
        <begin position="69"/>
        <end position="169"/>
    </location>
</feature>
<dbReference type="CDD" id="cd20545">
    <property type="entry name" value="CYCLIN_SpCG1C-like_rpt1"/>
    <property type="match status" value="1"/>
</dbReference>
<proteinExistence type="inferred from homology"/>
<gene>
    <name evidence="3" type="ORF">CANCADRAFT_148493</name>
</gene>
<dbReference type="OrthoDB" id="25002at2759"/>
<accession>A0A1E4TBZ8</accession>
<dbReference type="InterPro" id="IPR006671">
    <property type="entry name" value="Cyclin_N"/>
</dbReference>
<feature type="domain" description="Cyclin-like" evidence="2">
    <location>
        <begin position="182"/>
        <end position="269"/>
    </location>
</feature>
<dbReference type="SUPFAM" id="SSF47954">
    <property type="entry name" value="Cyclin-like"/>
    <property type="match status" value="2"/>
</dbReference>
<evidence type="ECO:0000259" key="2">
    <source>
        <dbReference type="SMART" id="SM00385"/>
    </source>
</evidence>
<dbReference type="GO" id="GO:0006357">
    <property type="term" value="P:regulation of transcription by RNA polymerase II"/>
    <property type="evidence" value="ECO:0007669"/>
    <property type="project" value="InterPro"/>
</dbReference>
<dbReference type="Pfam" id="PF00134">
    <property type="entry name" value="Cyclin_N"/>
    <property type="match status" value="1"/>
</dbReference>
<dbReference type="PANTHER" id="PTHR10026">
    <property type="entry name" value="CYCLIN"/>
    <property type="match status" value="1"/>
</dbReference>
<dbReference type="SMART" id="SM00385">
    <property type="entry name" value="CYCLIN"/>
    <property type="match status" value="2"/>
</dbReference>
<dbReference type="GO" id="GO:0016538">
    <property type="term" value="F:cyclin-dependent protein serine/threonine kinase regulator activity"/>
    <property type="evidence" value="ECO:0007669"/>
    <property type="project" value="InterPro"/>
</dbReference>
<dbReference type="InterPro" id="IPR043198">
    <property type="entry name" value="Cyclin/Ssn8"/>
</dbReference>
<sequence length="283" mass="32476">MAETEGQANDTKDNLNVNRFSNADVEYEGGSPNTNSWLFTLDELHDRTPSRLDGISYEGEVESRFKGINFIIMAASRLRLPHNTIFAASCYFHRFYIRKSFRKYHQYDIAATCLFIAAKSEETARRVKDVVIVCAKVAQKNDSAVIDEQSKEFWRWRDMILFNELVVLETICFDLEVANPYDILQDFVAELKLEERSTDVCRSSWKFLNDTCRSMAILAATPRELAVSAIYWGGVLLGKPITDEPNEEWYLNLKVPKEKIEIVCALMADAYKSRTGEQKYGTV</sequence>
<name>A0A1E4TBZ8_9ASCO</name>
<evidence type="ECO:0000256" key="1">
    <source>
        <dbReference type="RuleBase" id="RU000383"/>
    </source>
</evidence>
<dbReference type="CDD" id="cd20546">
    <property type="entry name" value="CYCLIN_SpCG1C_ScCTK2-like_rpt2"/>
    <property type="match status" value="1"/>
</dbReference>
<protein>
    <recommendedName>
        <fullName evidence="2">Cyclin-like domain-containing protein</fullName>
    </recommendedName>
</protein>
<dbReference type="InterPro" id="IPR036915">
    <property type="entry name" value="Cyclin-like_sf"/>
</dbReference>
<keyword evidence="1" id="KW-0195">Cyclin</keyword>
<evidence type="ECO:0000313" key="3">
    <source>
        <dbReference type="EMBL" id="ODV89285.1"/>
    </source>
</evidence>
<organism evidence="3 4">
    <name type="scientific">Tortispora caseinolytica NRRL Y-17796</name>
    <dbReference type="NCBI Taxonomy" id="767744"/>
    <lineage>
        <taxon>Eukaryota</taxon>
        <taxon>Fungi</taxon>
        <taxon>Dikarya</taxon>
        <taxon>Ascomycota</taxon>
        <taxon>Saccharomycotina</taxon>
        <taxon>Trigonopsidomycetes</taxon>
        <taxon>Trigonopsidales</taxon>
        <taxon>Trigonopsidaceae</taxon>
        <taxon>Tortispora</taxon>
    </lineage>
</organism>
<dbReference type="EMBL" id="KV453843">
    <property type="protein sequence ID" value="ODV89285.1"/>
    <property type="molecule type" value="Genomic_DNA"/>
</dbReference>
<keyword evidence="4" id="KW-1185">Reference proteome</keyword>
<dbReference type="InterPro" id="IPR013763">
    <property type="entry name" value="Cyclin-like_dom"/>
</dbReference>
<evidence type="ECO:0000313" key="4">
    <source>
        <dbReference type="Proteomes" id="UP000095023"/>
    </source>
</evidence>